<feature type="domain" description="Transglycosylase SLT" evidence="4">
    <location>
        <begin position="526"/>
        <end position="637"/>
    </location>
</feature>
<accession>D0KZN3</accession>
<reference evidence="5 6" key="1">
    <citation type="submission" date="2009-10" db="EMBL/GenBank/DDBJ databases">
        <title>Complete sequence of Halothiobacillus neapolitanus c2.</title>
        <authorList>
            <consortium name="US DOE Joint Genome Institute"/>
            <person name="Lucas S."/>
            <person name="Copeland A."/>
            <person name="Lapidus A."/>
            <person name="Glavina del Rio T."/>
            <person name="Tice H."/>
            <person name="Bruce D."/>
            <person name="Goodwin L."/>
            <person name="Pitluck S."/>
            <person name="Davenport K."/>
            <person name="Brettin T."/>
            <person name="Detter J.C."/>
            <person name="Han C."/>
            <person name="Tapia R."/>
            <person name="Larimer F."/>
            <person name="Land M."/>
            <person name="Hauser L."/>
            <person name="Kyrpides N."/>
            <person name="Mikhailova N."/>
            <person name="Kerfeld C."/>
            <person name="Cannon G."/>
            <person name="Heinhort S."/>
        </authorList>
    </citation>
    <scope>NUCLEOTIDE SEQUENCE [LARGE SCALE GENOMIC DNA]</scope>
    <source>
        <strain evidence="6">ATCC 23641 / c2</strain>
    </source>
</reference>
<dbReference type="PANTHER" id="PTHR37423:SF5">
    <property type="entry name" value="SOLUBLE LYTIC MUREIN TRANSGLYCOSYLASE"/>
    <property type="match status" value="1"/>
</dbReference>
<evidence type="ECO:0000256" key="3">
    <source>
        <dbReference type="SAM" id="SignalP"/>
    </source>
</evidence>
<dbReference type="InterPro" id="IPR008939">
    <property type="entry name" value="Lytic_TGlycosylase_superhlx_U"/>
</dbReference>
<proteinExistence type="inferred from homology"/>
<dbReference type="CAZy" id="GH23">
    <property type="family name" value="Glycoside Hydrolase Family 23"/>
</dbReference>
<dbReference type="Gene3D" id="1.10.530.10">
    <property type="match status" value="1"/>
</dbReference>
<dbReference type="CDD" id="cd13401">
    <property type="entry name" value="Slt70-like"/>
    <property type="match status" value="1"/>
</dbReference>
<dbReference type="SUPFAM" id="SSF48435">
    <property type="entry name" value="Bacterial muramidases"/>
    <property type="match status" value="1"/>
</dbReference>
<dbReference type="Gene3D" id="1.25.20.10">
    <property type="entry name" value="Bacterial muramidases"/>
    <property type="match status" value="1"/>
</dbReference>
<dbReference type="STRING" id="555778.Hneap_1070"/>
<dbReference type="KEGG" id="hna:Hneap_1070"/>
<dbReference type="eggNOG" id="COG0741">
    <property type="taxonomic scope" value="Bacteria"/>
</dbReference>
<dbReference type="GO" id="GO:0042597">
    <property type="term" value="C:periplasmic space"/>
    <property type="evidence" value="ECO:0007669"/>
    <property type="project" value="InterPro"/>
</dbReference>
<dbReference type="SUPFAM" id="SSF53955">
    <property type="entry name" value="Lysozyme-like"/>
    <property type="match status" value="1"/>
</dbReference>
<dbReference type="InterPro" id="IPR008258">
    <property type="entry name" value="Transglycosylase_SLT_dom_1"/>
</dbReference>
<feature type="chain" id="PRO_5003009640" evidence="3">
    <location>
        <begin position="37"/>
        <end position="716"/>
    </location>
</feature>
<sequence length="716" mass="80148">MKMNLDRSLRNFSVRWKRLLLQIMVLTTMVFAPAHADAKAPVSTISPATNHATPNVITDWTPQPAFLAGMAAIAQGDSAAVNAAIAALKDNPLATYLRFRFLLDPPTSDPAPVIAFLQTHPDYVFSAQLKSHTLNSLIRQQQFADYQRLLSVAPELKSNRRLSCQGWQAALELGTLTAQQVKDAEQFWAQGRNQPSYCDPIFKWLQAHDKLTPNLYRQRIKASMIAGNPSFASYLVRAGTSRKIGGLDAYFKRWDEAYKSPQSTLQQALQRYPSYPGHDEQALLIQAFKWLGRSDPQAAHDLLAQLPNSWRINPDEQAEIARVFALKAAYTRMPQAYDWLMALPASVQDKETRTWTARVALRVQDWARLKVAIKAMPVDLSQTPQWQYWLARADDELGKNQEAKARWQALVHTPDYYGLLAADRLGIAYPWPKIPPLPTMDTRAVEKNPIVQLAFYLHAAGLTDDARRAFLSALKEIPPEQIPALTLLAEQSKWHDRVSIAIARMKKQNDPHWFAARFPTPWESTVDAQAKAQGIASNWLYGVIRRESLFMSDVGSGAGAQGLMQLMPNTARWINHKADLGLTTMNLHDPTTSITLGAAYLSYLKDKFNGQLPLAIAAYNAGPGRVRQWLPEDRNLPGDVWVDTILFDETRNYVRAVLSSTMIYAWRESSERESNKSSQNTDNLLSLLTPVQASNPTTLSSVKPAATVVAERVAGN</sequence>
<dbReference type="AlphaFoldDB" id="D0KZN3"/>
<dbReference type="Pfam" id="PF01464">
    <property type="entry name" value="SLT"/>
    <property type="match status" value="1"/>
</dbReference>
<evidence type="ECO:0000259" key="4">
    <source>
        <dbReference type="Pfam" id="PF01464"/>
    </source>
</evidence>
<dbReference type="InterPro" id="IPR023346">
    <property type="entry name" value="Lysozyme-like_dom_sf"/>
</dbReference>
<dbReference type="Proteomes" id="UP000009102">
    <property type="component" value="Chromosome"/>
</dbReference>
<name>D0KZN3_HALNC</name>
<evidence type="ECO:0000313" key="6">
    <source>
        <dbReference type="Proteomes" id="UP000009102"/>
    </source>
</evidence>
<comment type="similarity">
    <text evidence="1">Belongs to the transglycosylase Slt family.</text>
</comment>
<keyword evidence="6" id="KW-1185">Reference proteome</keyword>
<dbReference type="PANTHER" id="PTHR37423">
    <property type="entry name" value="SOLUBLE LYTIC MUREIN TRANSGLYCOSYLASE-RELATED"/>
    <property type="match status" value="1"/>
</dbReference>
<feature type="signal peptide" evidence="3">
    <location>
        <begin position="1"/>
        <end position="36"/>
    </location>
</feature>
<dbReference type="HOGENOM" id="CLU_019016_0_1_6"/>
<evidence type="ECO:0000256" key="2">
    <source>
        <dbReference type="ARBA" id="ARBA00022729"/>
    </source>
</evidence>
<protein>
    <submittedName>
        <fullName evidence="5">Lytic transglycosylase catalytic</fullName>
    </submittedName>
</protein>
<gene>
    <name evidence="5" type="ordered locus">Hneap_1070</name>
</gene>
<dbReference type="OrthoDB" id="92254at2"/>
<evidence type="ECO:0000313" key="5">
    <source>
        <dbReference type="EMBL" id="ACX95906.1"/>
    </source>
</evidence>
<dbReference type="EMBL" id="CP001801">
    <property type="protein sequence ID" value="ACX95906.1"/>
    <property type="molecule type" value="Genomic_DNA"/>
</dbReference>
<organism evidence="5 6">
    <name type="scientific">Halothiobacillus neapolitanus (strain ATCC 23641 / DSM 15147 / CIP 104769 / NCIMB 8539 / c2)</name>
    <name type="common">Thiobacillus neapolitanus</name>
    <dbReference type="NCBI Taxonomy" id="555778"/>
    <lineage>
        <taxon>Bacteria</taxon>
        <taxon>Pseudomonadati</taxon>
        <taxon>Pseudomonadota</taxon>
        <taxon>Gammaproteobacteria</taxon>
        <taxon>Chromatiales</taxon>
        <taxon>Halothiobacillaceae</taxon>
        <taxon>Halothiobacillus</taxon>
    </lineage>
</organism>
<dbReference type="GO" id="GO:0004553">
    <property type="term" value="F:hydrolase activity, hydrolyzing O-glycosyl compounds"/>
    <property type="evidence" value="ECO:0007669"/>
    <property type="project" value="InterPro"/>
</dbReference>
<evidence type="ECO:0000256" key="1">
    <source>
        <dbReference type="ARBA" id="ARBA00007734"/>
    </source>
</evidence>
<keyword evidence="2 3" id="KW-0732">Signal</keyword>